<dbReference type="RefSeq" id="WP_184759817.1">
    <property type="nucleotide sequence ID" value="NZ_BAABEK010000126.1"/>
</dbReference>
<dbReference type="EMBL" id="JACHJU010000006">
    <property type="protein sequence ID" value="MBB4943929.1"/>
    <property type="molecule type" value="Genomic_DNA"/>
</dbReference>
<comment type="caution">
    <text evidence="1">The sequence shown here is derived from an EMBL/GenBank/DDBJ whole genome shotgun (WGS) entry which is preliminary data.</text>
</comment>
<gene>
    <name evidence="1" type="ORF">FHR32_008330</name>
</gene>
<evidence type="ECO:0000313" key="2">
    <source>
        <dbReference type="Proteomes" id="UP000534286"/>
    </source>
</evidence>
<accession>A0A7W7S4X0</accession>
<name>A0A7W7S4X0_9ACTN</name>
<reference evidence="1 2" key="1">
    <citation type="submission" date="2020-08" db="EMBL/GenBank/DDBJ databases">
        <title>Sequencing the genomes of 1000 actinobacteria strains.</title>
        <authorList>
            <person name="Klenk H.-P."/>
        </authorList>
    </citation>
    <scope>NUCLEOTIDE SEQUENCE [LARGE SCALE GENOMIC DNA]</scope>
    <source>
        <strain evidence="1 2">DSM 43023</strain>
    </source>
</reference>
<protein>
    <submittedName>
        <fullName evidence="1">Uncharacterized protein</fullName>
    </submittedName>
</protein>
<dbReference type="Proteomes" id="UP000534286">
    <property type="component" value="Unassembled WGS sequence"/>
</dbReference>
<organism evidence="1 2">
    <name type="scientific">Streptosporangium album</name>
    <dbReference type="NCBI Taxonomy" id="47479"/>
    <lineage>
        <taxon>Bacteria</taxon>
        <taxon>Bacillati</taxon>
        <taxon>Actinomycetota</taxon>
        <taxon>Actinomycetes</taxon>
        <taxon>Streptosporangiales</taxon>
        <taxon>Streptosporangiaceae</taxon>
        <taxon>Streptosporangium</taxon>
    </lineage>
</organism>
<proteinExistence type="predicted"/>
<keyword evidence="2" id="KW-1185">Reference proteome</keyword>
<evidence type="ECO:0000313" key="1">
    <source>
        <dbReference type="EMBL" id="MBB4943929.1"/>
    </source>
</evidence>
<sequence length="45" mass="5203">MQQCTGATRREHPLYRALAEHDKRQRHPDTIEQAHTTFAADQANT</sequence>
<dbReference type="AlphaFoldDB" id="A0A7W7S4X0"/>